<proteinExistence type="predicted"/>
<feature type="domain" description="GvpD P-loop" evidence="3">
    <location>
        <begin position="12"/>
        <end position="184"/>
    </location>
</feature>
<dbReference type="GO" id="GO:0005524">
    <property type="term" value="F:ATP binding"/>
    <property type="evidence" value="ECO:0007669"/>
    <property type="project" value="UniProtKB-KW"/>
</dbReference>
<comment type="caution">
    <text evidence="5">The sequence shown here is derived from an EMBL/GenBank/DDBJ whole genome shotgun (WGS) entry which is preliminary data.</text>
</comment>
<keyword evidence="1" id="KW-0547">Nucleotide-binding</keyword>
<protein>
    <submittedName>
        <fullName evidence="5">GvpD gas vesicle, putative</fullName>
    </submittedName>
</protein>
<dbReference type="InterPro" id="IPR027417">
    <property type="entry name" value="P-loop_NTPase"/>
</dbReference>
<dbReference type="Gene3D" id="3.40.50.300">
    <property type="entry name" value="P-loop containing nucleotide triphosphate hydrolases"/>
    <property type="match status" value="1"/>
</dbReference>
<dbReference type="EMBL" id="LGHB01000005">
    <property type="protein sequence ID" value="KUK97063.1"/>
    <property type="molecule type" value="Genomic_DNA"/>
</dbReference>
<name>A0A101IL35_9EURY</name>
<evidence type="ECO:0000313" key="7">
    <source>
        <dbReference type="Proteomes" id="UP000057043"/>
    </source>
</evidence>
<dbReference type="PANTHER" id="PTHR43637">
    <property type="entry name" value="UPF0273 PROTEIN TM_0370"/>
    <property type="match status" value="1"/>
</dbReference>
<sequence>MKNMRIPSEIFDFFGVEEGQTLLVKGMPGTGKTTLALEIMNSVCNKMNGMYISTRVNPLRVYGMFPWIDEIIPSNNVVNATQKMLLESLKNVCQEGSGYEVVLDFFKTFLDQAEDMDDPMIVIDSWDAVINYTAHLLGDAQHSLEQNICEFARDMGIHMIFVSESADLMPLDYIVDGVATLRNVRITSSISSESRPEGMTTRYAREIELDKLRGVEIKQKVYTCTLYGGRFCYFEPAFGYVSPQIRILSDGDRIADPCDDRISTGISDFDKITGGLGLGSCNVLEIDHGVGKRYYQVLTALASNSVKNGKAVHIVPSIGYQITPRDVFVPSNVMVLEPGGDRDQWYETLFKHWDTLRERTGRPILNILGLDSMEFAFGYERMLNATSRMFQKWKETSDVNVVVVKSGQKSIRMTSHIADTYFVIKELNGGLCTYGLIPRTEPHYMVWDKSNNIRLIPIV</sequence>
<evidence type="ECO:0000313" key="5">
    <source>
        <dbReference type="EMBL" id="KUK97063.1"/>
    </source>
</evidence>
<accession>A0A101IL35</accession>
<keyword evidence="2" id="KW-0067">ATP-binding</keyword>
<dbReference type="Pfam" id="PF07088">
    <property type="entry name" value="GvpD_P-loop"/>
    <property type="match status" value="1"/>
</dbReference>
<evidence type="ECO:0000313" key="6">
    <source>
        <dbReference type="Proteomes" id="UP000053961"/>
    </source>
</evidence>
<dbReference type="Proteomes" id="UP000057043">
    <property type="component" value="Unassembled WGS sequence"/>
</dbReference>
<dbReference type="InterPro" id="IPR009788">
    <property type="entry name" value="GvpD_P-loop"/>
</dbReference>
<dbReference type="PATRIC" id="fig|301375.6.peg.1544"/>
<dbReference type="SUPFAM" id="SSF52540">
    <property type="entry name" value="P-loop containing nucleoside triphosphate hydrolases"/>
    <property type="match status" value="1"/>
</dbReference>
<dbReference type="PANTHER" id="PTHR43637:SF2">
    <property type="entry name" value="PROTEIN GVPD 1"/>
    <property type="match status" value="1"/>
</dbReference>
<evidence type="ECO:0000256" key="1">
    <source>
        <dbReference type="ARBA" id="ARBA00022741"/>
    </source>
</evidence>
<dbReference type="AlphaFoldDB" id="A0A101IL35"/>
<reference evidence="6 7" key="2">
    <citation type="journal article" date="2015" name="MBio">
        <title>Genome-Resolved Metagenomic Analysis Reveals Roles for Candidate Phyla and Other Microbial Community Members in Biogeochemical Transformations in Oil Reservoirs.</title>
        <authorList>
            <person name="Hu P."/>
            <person name="Tom L."/>
            <person name="Singh A."/>
            <person name="Thomas B.C."/>
            <person name="Baker B.J."/>
            <person name="Piceno Y.M."/>
            <person name="Andersen G.L."/>
            <person name="Banfield J.F."/>
        </authorList>
    </citation>
    <scope>NUCLEOTIDE SEQUENCE [LARGE SCALE GENOMIC DNA]</scope>
    <source>
        <strain evidence="4">57_489</strain>
    </source>
</reference>
<evidence type="ECO:0000259" key="3">
    <source>
        <dbReference type="Pfam" id="PF07088"/>
    </source>
</evidence>
<gene>
    <name evidence="4" type="ORF">XD72_0127</name>
    <name evidence="5" type="ORF">XE07_0634</name>
</gene>
<evidence type="ECO:0000256" key="2">
    <source>
        <dbReference type="ARBA" id="ARBA00022840"/>
    </source>
</evidence>
<dbReference type="Proteomes" id="UP000053961">
    <property type="component" value="Unassembled WGS sequence"/>
</dbReference>
<reference evidence="5" key="1">
    <citation type="journal article" date="2015" name="MBio">
        <title>Genome-resolved metagenomic analysis reveals roles for candidate phyla and other microbial community members in biogeochemical transformations in oil reservoirs.</title>
        <authorList>
            <person name="Hu P."/>
            <person name="Tom L."/>
            <person name="Singh A."/>
            <person name="Thomas B.C."/>
            <person name="Baker B.J."/>
            <person name="Piceno Y.M."/>
            <person name="Andersen G.L."/>
            <person name="Banfield J.F."/>
        </authorList>
    </citation>
    <scope>NUCLEOTIDE SEQUENCE [LARGE SCALE GENOMIC DNA]</scope>
    <source>
        <strain evidence="5">56_747</strain>
    </source>
</reference>
<evidence type="ECO:0000313" key="4">
    <source>
        <dbReference type="EMBL" id="KUK45484.1"/>
    </source>
</evidence>
<dbReference type="EMBL" id="LGFT01000002">
    <property type="protein sequence ID" value="KUK45484.1"/>
    <property type="molecule type" value="Genomic_DNA"/>
</dbReference>
<organism evidence="5 6">
    <name type="scientific">Methanothrix harundinacea</name>
    <dbReference type="NCBI Taxonomy" id="301375"/>
    <lineage>
        <taxon>Archaea</taxon>
        <taxon>Methanobacteriati</taxon>
        <taxon>Methanobacteriota</taxon>
        <taxon>Stenosarchaea group</taxon>
        <taxon>Methanomicrobia</taxon>
        <taxon>Methanotrichales</taxon>
        <taxon>Methanotrichaceae</taxon>
        <taxon>Methanothrix</taxon>
    </lineage>
</organism>